<dbReference type="NCBIfam" id="TIGR00874">
    <property type="entry name" value="talAB"/>
    <property type="match status" value="1"/>
</dbReference>
<comment type="function">
    <text evidence="1 11 12">Transaldolase is important for the balance of metabolites in the pentose-phosphate pathway.</text>
</comment>
<comment type="caution">
    <text evidence="14">The sequence shown here is derived from an EMBL/GenBank/DDBJ whole genome shotgun (WGS) entry which is preliminary data.</text>
</comment>
<dbReference type="PANTHER" id="PTHR10683">
    <property type="entry name" value="TRANSALDOLASE"/>
    <property type="match status" value="1"/>
</dbReference>
<organism evidence="14 15">
    <name type="scientific">Stenomitos frigidus ULC18</name>
    <dbReference type="NCBI Taxonomy" id="2107698"/>
    <lineage>
        <taxon>Bacteria</taxon>
        <taxon>Bacillati</taxon>
        <taxon>Cyanobacteriota</taxon>
        <taxon>Cyanophyceae</taxon>
        <taxon>Leptolyngbyales</taxon>
        <taxon>Leptolyngbyaceae</taxon>
        <taxon>Stenomitos</taxon>
    </lineage>
</organism>
<dbReference type="InterPro" id="IPR002048">
    <property type="entry name" value="EF_hand_dom"/>
</dbReference>
<dbReference type="NCBIfam" id="NF008965">
    <property type="entry name" value="PRK12309.1"/>
    <property type="match status" value="1"/>
</dbReference>
<comment type="similarity">
    <text evidence="4 11 12">Belongs to the transaldolase family. Type 1 subfamily.</text>
</comment>
<comment type="catalytic activity">
    <reaction evidence="10 11 12">
        <text>D-sedoheptulose 7-phosphate + D-glyceraldehyde 3-phosphate = D-erythrose 4-phosphate + beta-D-fructose 6-phosphate</text>
        <dbReference type="Rhea" id="RHEA:17053"/>
        <dbReference type="ChEBI" id="CHEBI:16897"/>
        <dbReference type="ChEBI" id="CHEBI:57483"/>
        <dbReference type="ChEBI" id="CHEBI:57634"/>
        <dbReference type="ChEBI" id="CHEBI:59776"/>
        <dbReference type="EC" id="2.2.1.2"/>
    </reaction>
</comment>
<reference evidence="14 15" key="2">
    <citation type="submission" date="2018-03" db="EMBL/GenBank/DDBJ databases">
        <title>The ancient ancestry and fast evolution of plastids.</title>
        <authorList>
            <person name="Moore K.R."/>
            <person name="Magnabosco C."/>
            <person name="Momper L."/>
            <person name="Gold D.A."/>
            <person name="Bosak T."/>
            <person name="Fournier G.P."/>
        </authorList>
    </citation>
    <scope>NUCLEOTIDE SEQUENCE [LARGE SCALE GENOMIC DNA]</scope>
    <source>
        <strain evidence="14 15">ULC18</strain>
    </source>
</reference>
<dbReference type="OrthoDB" id="9807051at2"/>
<keyword evidence="8 11" id="KW-0570">Pentose shunt</keyword>
<keyword evidence="9 11" id="KW-0704">Schiff base</keyword>
<keyword evidence="7 11" id="KW-0808">Transferase</keyword>
<dbReference type="InterPro" id="IPR018247">
    <property type="entry name" value="EF_Hand_1_Ca_BS"/>
</dbReference>
<dbReference type="SMART" id="SM00054">
    <property type="entry name" value="EFh"/>
    <property type="match status" value="2"/>
</dbReference>
<dbReference type="UniPathway" id="UPA00115">
    <property type="reaction ID" value="UER00414"/>
</dbReference>
<dbReference type="GO" id="GO:0006098">
    <property type="term" value="P:pentose-phosphate shunt"/>
    <property type="evidence" value="ECO:0007669"/>
    <property type="project" value="UniProtKB-UniRule"/>
</dbReference>
<feature type="domain" description="EF-hand" evidence="13">
    <location>
        <begin position="330"/>
        <end position="365"/>
    </location>
</feature>
<dbReference type="PROSITE" id="PS00018">
    <property type="entry name" value="EF_HAND_1"/>
    <property type="match status" value="2"/>
</dbReference>
<dbReference type="EMBL" id="PVWK01000098">
    <property type="protein sequence ID" value="PSB26951.1"/>
    <property type="molecule type" value="Genomic_DNA"/>
</dbReference>
<evidence type="ECO:0000259" key="13">
    <source>
        <dbReference type="PROSITE" id="PS50222"/>
    </source>
</evidence>
<evidence type="ECO:0000256" key="8">
    <source>
        <dbReference type="ARBA" id="ARBA00023126"/>
    </source>
</evidence>
<evidence type="ECO:0000256" key="9">
    <source>
        <dbReference type="ARBA" id="ARBA00023270"/>
    </source>
</evidence>
<evidence type="ECO:0000256" key="7">
    <source>
        <dbReference type="ARBA" id="ARBA00022679"/>
    </source>
</evidence>
<evidence type="ECO:0000256" key="10">
    <source>
        <dbReference type="ARBA" id="ARBA00048810"/>
    </source>
</evidence>
<keyword evidence="15" id="KW-1185">Reference proteome</keyword>
<evidence type="ECO:0000256" key="6">
    <source>
        <dbReference type="ARBA" id="ARBA00022490"/>
    </source>
</evidence>
<dbReference type="Gene3D" id="1.10.238.10">
    <property type="entry name" value="EF-hand"/>
    <property type="match status" value="1"/>
</dbReference>
<evidence type="ECO:0000256" key="5">
    <source>
        <dbReference type="ARBA" id="ARBA00013151"/>
    </source>
</evidence>
<dbReference type="Gene3D" id="3.20.20.70">
    <property type="entry name" value="Aldolase class I"/>
    <property type="match status" value="1"/>
</dbReference>
<evidence type="ECO:0000256" key="12">
    <source>
        <dbReference type="RuleBase" id="RU004155"/>
    </source>
</evidence>
<dbReference type="PANTHER" id="PTHR10683:SF18">
    <property type="entry name" value="TRANSALDOLASE"/>
    <property type="match status" value="1"/>
</dbReference>
<dbReference type="RefSeq" id="WP_106257569.1">
    <property type="nucleotide sequence ID" value="NZ_CAWNSW010000133.1"/>
</dbReference>
<proteinExistence type="inferred from homology"/>
<dbReference type="GO" id="GO:0004801">
    <property type="term" value="F:transaldolase activity"/>
    <property type="evidence" value="ECO:0007669"/>
    <property type="project" value="UniProtKB-UniRule"/>
</dbReference>
<dbReference type="CDD" id="cd00957">
    <property type="entry name" value="Transaldolase_TalAB"/>
    <property type="match status" value="1"/>
</dbReference>
<dbReference type="InterPro" id="IPR004730">
    <property type="entry name" value="Transaldolase_1"/>
</dbReference>
<dbReference type="SUPFAM" id="SSF51569">
    <property type="entry name" value="Aldolase"/>
    <property type="match status" value="1"/>
</dbReference>
<dbReference type="PROSITE" id="PS50222">
    <property type="entry name" value="EF_HAND_2"/>
    <property type="match status" value="1"/>
</dbReference>
<dbReference type="InterPro" id="IPR013785">
    <property type="entry name" value="Aldolase_TIM"/>
</dbReference>
<dbReference type="PROSITE" id="PS01054">
    <property type="entry name" value="TRANSALDOLASE_1"/>
    <property type="match status" value="1"/>
</dbReference>
<dbReference type="CDD" id="cd00051">
    <property type="entry name" value="EFh"/>
    <property type="match status" value="1"/>
</dbReference>
<gene>
    <name evidence="11 14" type="primary">tal</name>
    <name evidence="14" type="ORF">C7B82_17470</name>
</gene>
<protein>
    <recommendedName>
        <fullName evidence="5 11">Transaldolase</fullName>
        <ecNumber evidence="5 11">2.2.1.2</ecNumber>
    </recommendedName>
</protein>
<dbReference type="InterPro" id="IPR011992">
    <property type="entry name" value="EF-hand-dom_pair"/>
</dbReference>
<dbReference type="SUPFAM" id="SSF47473">
    <property type="entry name" value="EF-hand"/>
    <property type="match status" value="1"/>
</dbReference>
<dbReference type="Proteomes" id="UP000239576">
    <property type="component" value="Unassembled WGS sequence"/>
</dbReference>
<evidence type="ECO:0000313" key="14">
    <source>
        <dbReference type="EMBL" id="PSB26951.1"/>
    </source>
</evidence>
<feature type="active site" description="Schiff-base intermediate with substrate" evidence="11">
    <location>
        <position position="136"/>
    </location>
</feature>
<comment type="pathway">
    <text evidence="3 11 12">Carbohydrate degradation; pentose phosphate pathway; D-glyceraldehyde 3-phosphate and beta-D-fructose 6-phosphate from D-ribose 5-phosphate and D-xylulose 5-phosphate (non-oxidative stage): step 2/3.</text>
</comment>
<dbReference type="Pfam" id="PF00923">
    <property type="entry name" value="TAL_FSA"/>
    <property type="match status" value="1"/>
</dbReference>
<dbReference type="PROSITE" id="PS00958">
    <property type="entry name" value="TRANSALDOLASE_2"/>
    <property type="match status" value="1"/>
</dbReference>
<evidence type="ECO:0000256" key="11">
    <source>
        <dbReference type="HAMAP-Rule" id="MF_00492"/>
    </source>
</evidence>
<dbReference type="EC" id="2.2.1.2" evidence="5 11"/>
<dbReference type="InterPro" id="IPR018225">
    <property type="entry name" value="Transaldolase_AS"/>
</dbReference>
<name>A0A2T1E2L2_9CYAN</name>
<dbReference type="GO" id="GO:0005975">
    <property type="term" value="P:carbohydrate metabolic process"/>
    <property type="evidence" value="ECO:0007669"/>
    <property type="project" value="InterPro"/>
</dbReference>
<dbReference type="InterPro" id="IPR001585">
    <property type="entry name" value="TAL/FSA"/>
</dbReference>
<evidence type="ECO:0000256" key="2">
    <source>
        <dbReference type="ARBA" id="ARBA00004496"/>
    </source>
</evidence>
<reference evidence="15" key="1">
    <citation type="submission" date="2018-02" db="EMBL/GenBank/DDBJ databases">
        <authorList>
            <person name="Moore K."/>
            <person name="Momper L."/>
        </authorList>
    </citation>
    <scope>NUCLEOTIDE SEQUENCE [LARGE SCALE GENOMIC DNA]</scope>
    <source>
        <strain evidence="15">ULC18</strain>
    </source>
</reference>
<dbReference type="GO" id="GO:0005737">
    <property type="term" value="C:cytoplasm"/>
    <property type="evidence" value="ECO:0007669"/>
    <property type="project" value="UniProtKB-SubCell"/>
</dbReference>
<evidence type="ECO:0000256" key="1">
    <source>
        <dbReference type="ARBA" id="ARBA00003518"/>
    </source>
</evidence>
<dbReference type="HAMAP" id="MF_00492">
    <property type="entry name" value="Transaldolase_1"/>
    <property type="match status" value="1"/>
</dbReference>
<dbReference type="GO" id="GO:0005509">
    <property type="term" value="F:calcium ion binding"/>
    <property type="evidence" value="ECO:0007669"/>
    <property type="project" value="InterPro"/>
</dbReference>
<evidence type="ECO:0000313" key="15">
    <source>
        <dbReference type="Proteomes" id="UP000239576"/>
    </source>
</evidence>
<keyword evidence="6 11" id="KW-0963">Cytoplasm</keyword>
<dbReference type="AlphaFoldDB" id="A0A2T1E2L2"/>
<evidence type="ECO:0000256" key="3">
    <source>
        <dbReference type="ARBA" id="ARBA00004857"/>
    </source>
</evidence>
<accession>A0A2T1E2L2</accession>
<comment type="subcellular location">
    <subcellularLocation>
        <location evidence="2 11">Cytoplasm</location>
    </subcellularLocation>
</comment>
<dbReference type="Pfam" id="PF13202">
    <property type="entry name" value="EF-hand_5"/>
    <property type="match status" value="2"/>
</dbReference>
<sequence length="391" mass="42513">MAKNLLEQLRDITVVVADTGDIQAIETFKPRDATTNPSLITAAAQMPQYQEIVDETLKQAKVDAGADAPNETILTLAFDRLAVAFGLRILKIIPGRVSTEVDARLSYDTEATIAKGRALIAQYEAAGVSRDRVLIKIASTWDGIKAAEVLEKEGIHCNLTLLFGIHQAIACAEAGITLISPFVGRILDWYKADTGKDYAPTEDPGVLSVTKIYDYYKKFGYKTEVMGASFRNVGEITELAGCDLLTISPALLKELQTTEADLPRKLDPAKAASLELEKLAIDKATFDQLHADDPMATQKLDEGITGFTKALVALEKLLEKRLSFLEGETIVLHAAEDIFHTYDLDGDGFITREEWLGTDAVFDALDINHDGKITPAEMGAGLGAAFHLAEV</sequence>
<evidence type="ECO:0000256" key="4">
    <source>
        <dbReference type="ARBA" id="ARBA00008012"/>
    </source>
</evidence>
<dbReference type="FunFam" id="3.20.20.70:FF:000002">
    <property type="entry name" value="Transaldolase"/>
    <property type="match status" value="1"/>
</dbReference>